<feature type="binding site" evidence="7">
    <location>
        <position position="64"/>
    </location>
    <ligand>
        <name>substrate</name>
    </ligand>
</feature>
<dbReference type="EC" id="3.5.1.2" evidence="3 7"/>
<keyword evidence="7" id="KW-0007">Acetylation</keyword>
<dbReference type="AlphaFoldDB" id="A0A916U070"/>
<dbReference type="GO" id="GO:0006537">
    <property type="term" value="P:glutamate biosynthetic process"/>
    <property type="evidence" value="ECO:0007669"/>
    <property type="project" value="TreeGrafter"/>
</dbReference>
<dbReference type="PROSITE" id="PS50801">
    <property type="entry name" value="STAS"/>
    <property type="match status" value="1"/>
</dbReference>
<reference evidence="9" key="1">
    <citation type="journal article" date="2014" name="Int. J. Syst. Evol. Microbiol.">
        <title>Complete genome sequence of Corynebacterium casei LMG S-19264T (=DSM 44701T), isolated from a smear-ripened cheese.</title>
        <authorList>
            <consortium name="US DOE Joint Genome Institute (JGI-PGF)"/>
            <person name="Walter F."/>
            <person name="Albersmeier A."/>
            <person name="Kalinowski J."/>
            <person name="Ruckert C."/>
        </authorList>
    </citation>
    <scope>NUCLEOTIDE SEQUENCE</scope>
    <source>
        <strain evidence="9">CGMCC 1.15478</strain>
    </source>
</reference>
<feature type="binding site" evidence="7">
    <location>
        <position position="189"/>
    </location>
    <ligand>
        <name>substrate</name>
    </ligand>
</feature>
<dbReference type="GO" id="GO:0004359">
    <property type="term" value="F:glutaminase activity"/>
    <property type="evidence" value="ECO:0007669"/>
    <property type="project" value="UniProtKB-UniRule"/>
</dbReference>
<dbReference type="RefSeq" id="WP_188669729.1">
    <property type="nucleotide sequence ID" value="NZ_BMJH01000001.1"/>
</dbReference>
<comment type="catalytic activity">
    <reaction evidence="5 7">
        <text>L-glutamine + H2O = L-glutamate + NH4(+)</text>
        <dbReference type="Rhea" id="RHEA:15889"/>
        <dbReference type="ChEBI" id="CHEBI:15377"/>
        <dbReference type="ChEBI" id="CHEBI:28938"/>
        <dbReference type="ChEBI" id="CHEBI:29985"/>
        <dbReference type="ChEBI" id="CHEBI:58359"/>
        <dbReference type="EC" id="3.5.1.2"/>
    </reaction>
</comment>
<sequence>MESPIPDYLRELLDRCTGNEQGAVADYIPELARANPDRLGIAMTTVEGATYTVGDADIDFSIQSISKPFTYGLALSDAGFDAVLSKIGVEPSGDAFNEISLEEVTGKPFNPMINAGAITAHSLVNGADSEARVERIREHFSALAGRELSFDEAVNSSEFDTAHRNLAIGYMLKTVGILEGDPVDVVRGYIRQCSLNVTARDLSIMAATLANGGVQPNTGERLFWPSAVRQALSVMLTCGMYDAAGDWMSVVGIPAKSGVAGGLIGVLPGQIGIAVFSPKLDDHGNSVRGVKLFERLSRDMGLHLMETPTLGRASLRSDYVKDGVHVFEVQGVVRFAGAEAVVRSIAEGDQDEDAYILDLSRVYELGDVARRMLLEVVRRLTLLDKKKVAIVDPDEVLPDPDAGDGVTADVFATVSEAMSHVKSAA</sequence>
<evidence type="ECO:0000313" key="9">
    <source>
        <dbReference type="EMBL" id="GGC52830.1"/>
    </source>
</evidence>
<evidence type="ECO:0000256" key="4">
    <source>
        <dbReference type="ARBA" id="ARBA00022801"/>
    </source>
</evidence>
<dbReference type="NCBIfam" id="NF002134">
    <property type="entry name" value="PRK00971.1-4"/>
    <property type="match status" value="1"/>
</dbReference>
<keyword evidence="4 7" id="KW-0378">Hydrolase</keyword>
<reference evidence="9" key="2">
    <citation type="submission" date="2020-09" db="EMBL/GenBank/DDBJ databases">
        <authorList>
            <person name="Sun Q."/>
            <person name="Zhou Y."/>
        </authorList>
    </citation>
    <scope>NUCLEOTIDE SEQUENCE</scope>
    <source>
        <strain evidence="9">CGMCC 1.15478</strain>
    </source>
</reference>
<evidence type="ECO:0000256" key="3">
    <source>
        <dbReference type="ARBA" id="ARBA00012918"/>
    </source>
</evidence>
<dbReference type="PANTHER" id="PTHR12544:SF29">
    <property type="entry name" value="GLUTAMINASE"/>
    <property type="match status" value="1"/>
</dbReference>
<dbReference type="PANTHER" id="PTHR12544">
    <property type="entry name" value="GLUTAMINASE"/>
    <property type="match status" value="1"/>
</dbReference>
<feature type="binding site" evidence="7">
    <location>
        <position position="114"/>
    </location>
    <ligand>
        <name>substrate</name>
    </ligand>
</feature>
<dbReference type="Pfam" id="PF04960">
    <property type="entry name" value="Glutaminase"/>
    <property type="match status" value="1"/>
</dbReference>
<feature type="binding site" evidence="7">
    <location>
        <position position="259"/>
    </location>
    <ligand>
        <name>substrate</name>
    </ligand>
</feature>
<feature type="binding site" evidence="7">
    <location>
        <position position="158"/>
    </location>
    <ligand>
        <name>substrate</name>
    </ligand>
</feature>
<evidence type="ECO:0000256" key="6">
    <source>
        <dbReference type="ARBA" id="ARBA00070405"/>
    </source>
</evidence>
<evidence type="ECO:0000256" key="1">
    <source>
        <dbReference type="ARBA" id="ARBA00011076"/>
    </source>
</evidence>
<dbReference type="Gene3D" id="3.30.750.24">
    <property type="entry name" value="STAS domain"/>
    <property type="match status" value="1"/>
</dbReference>
<dbReference type="InterPro" id="IPR012338">
    <property type="entry name" value="Beta-lactam/transpept-like"/>
</dbReference>
<feature type="binding site" evidence="7">
    <location>
        <position position="165"/>
    </location>
    <ligand>
        <name>substrate</name>
    </ligand>
</feature>
<dbReference type="Proteomes" id="UP000641514">
    <property type="component" value="Unassembled WGS sequence"/>
</dbReference>
<gene>
    <name evidence="7 9" type="primary">glsA</name>
    <name evidence="9" type="ORF">GCM10011410_01440</name>
</gene>
<dbReference type="GO" id="GO:0006543">
    <property type="term" value="P:L-glutamine catabolic process"/>
    <property type="evidence" value="ECO:0007669"/>
    <property type="project" value="TreeGrafter"/>
</dbReference>
<dbReference type="InterPro" id="IPR015868">
    <property type="entry name" value="Glutaminase"/>
</dbReference>
<organism evidence="9 10">
    <name type="scientific">Hoyosella rhizosphaerae</name>
    <dbReference type="NCBI Taxonomy" id="1755582"/>
    <lineage>
        <taxon>Bacteria</taxon>
        <taxon>Bacillati</taxon>
        <taxon>Actinomycetota</taxon>
        <taxon>Actinomycetes</taxon>
        <taxon>Mycobacteriales</taxon>
        <taxon>Hoyosellaceae</taxon>
        <taxon>Hoyosella</taxon>
    </lineage>
</organism>
<comment type="subunit">
    <text evidence="2 7">Homotetramer.</text>
</comment>
<name>A0A916U070_9ACTN</name>
<comment type="caution">
    <text evidence="9">The sequence shown here is derived from an EMBL/GenBank/DDBJ whole genome shotgun (WGS) entry which is preliminary data.</text>
</comment>
<comment type="similarity">
    <text evidence="1 7">Belongs to the glutaminase family.</text>
</comment>
<evidence type="ECO:0000313" key="10">
    <source>
        <dbReference type="Proteomes" id="UP000641514"/>
    </source>
</evidence>
<evidence type="ECO:0000256" key="7">
    <source>
        <dbReference type="HAMAP-Rule" id="MF_00313"/>
    </source>
</evidence>
<feature type="domain" description="STAS" evidence="8">
    <location>
        <begin position="322"/>
        <end position="395"/>
    </location>
</feature>
<dbReference type="InterPro" id="IPR036513">
    <property type="entry name" value="STAS_dom_sf"/>
</dbReference>
<evidence type="ECO:0000256" key="2">
    <source>
        <dbReference type="ARBA" id="ARBA00011881"/>
    </source>
</evidence>
<dbReference type="NCBIfam" id="TIGR03814">
    <property type="entry name" value="Gln_ase"/>
    <property type="match status" value="1"/>
</dbReference>
<accession>A0A916U070</accession>
<dbReference type="SUPFAM" id="SSF52091">
    <property type="entry name" value="SpoIIaa-like"/>
    <property type="match status" value="1"/>
</dbReference>
<evidence type="ECO:0000259" key="8">
    <source>
        <dbReference type="PROSITE" id="PS50801"/>
    </source>
</evidence>
<dbReference type="InterPro" id="IPR002645">
    <property type="entry name" value="STAS_dom"/>
</dbReference>
<dbReference type="HAMAP" id="MF_00313">
    <property type="entry name" value="Glutaminase"/>
    <property type="match status" value="1"/>
</dbReference>
<evidence type="ECO:0000256" key="5">
    <source>
        <dbReference type="ARBA" id="ARBA00049534"/>
    </source>
</evidence>
<protein>
    <recommendedName>
        <fullName evidence="6 7">Glutaminase</fullName>
        <ecNumber evidence="3 7">3.5.1.2</ecNumber>
    </recommendedName>
</protein>
<keyword evidence="10" id="KW-1185">Reference proteome</keyword>
<dbReference type="SUPFAM" id="SSF56601">
    <property type="entry name" value="beta-lactamase/transpeptidase-like"/>
    <property type="match status" value="1"/>
</dbReference>
<dbReference type="FunFam" id="3.40.710.10:FF:000005">
    <property type="entry name" value="Glutaminase"/>
    <property type="match status" value="1"/>
</dbReference>
<feature type="binding site" evidence="7">
    <location>
        <position position="241"/>
    </location>
    <ligand>
        <name>substrate</name>
    </ligand>
</feature>
<proteinExistence type="inferred from homology"/>
<dbReference type="EMBL" id="BMJH01000001">
    <property type="protein sequence ID" value="GGC52830.1"/>
    <property type="molecule type" value="Genomic_DNA"/>
</dbReference>
<dbReference type="Gene3D" id="3.40.710.10">
    <property type="entry name" value="DD-peptidase/beta-lactamase superfamily"/>
    <property type="match status" value="1"/>
</dbReference>